<evidence type="ECO:0000313" key="1">
    <source>
        <dbReference type="EMBL" id="MCE5972788.1"/>
    </source>
</evidence>
<organism evidence="1 2">
    <name type="scientific">Rhodobacter flavimaris</name>
    <dbReference type="NCBI Taxonomy" id="2907145"/>
    <lineage>
        <taxon>Bacteria</taxon>
        <taxon>Pseudomonadati</taxon>
        <taxon>Pseudomonadota</taxon>
        <taxon>Alphaproteobacteria</taxon>
        <taxon>Rhodobacterales</taxon>
        <taxon>Rhodobacter group</taxon>
        <taxon>Rhodobacter</taxon>
    </lineage>
</organism>
<dbReference type="Proteomes" id="UP001521181">
    <property type="component" value="Unassembled WGS sequence"/>
</dbReference>
<keyword evidence="2" id="KW-1185">Reference proteome</keyword>
<name>A0ABS8YTK7_9RHOB</name>
<proteinExistence type="predicted"/>
<reference evidence="1 2" key="1">
    <citation type="submission" date="2021-12" db="EMBL/GenBank/DDBJ databases">
        <title>Sinirhodobacter sp. WL0062 is a bacterium isolated from seawater.</title>
        <authorList>
            <person name="Wang L."/>
            <person name="He W."/>
            <person name="Zhang D.-F."/>
        </authorList>
    </citation>
    <scope>NUCLEOTIDE SEQUENCE [LARGE SCALE GENOMIC DNA]</scope>
    <source>
        <strain evidence="1 2">WL0062</strain>
    </source>
</reference>
<evidence type="ECO:0000313" key="2">
    <source>
        <dbReference type="Proteomes" id="UP001521181"/>
    </source>
</evidence>
<comment type="caution">
    <text evidence="1">The sequence shown here is derived from an EMBL/GenBank/DDBJ whole genome shotgun (WGS) entry which is preliminary data.</text>
</comment>
<dbReference type="EMBL" id="JAJUOS010000003">
    <property type="protein sequence ID" value="MCE5972788.1"/>
    <property type="molecule type" value="Genomic_DNA"/>
</dbReference>
<sequence length="57" mass="6289">MHGAFRASAFPTFEEIKRVGLSAADEDKGTLPVVHNTMKVGYLLDMPINRMSVRLLG</sequence>
<protein>
    <submittedName>
        <fullName evidence="1">Uncharacterized protein</fullName>
    </submittedName>
</protein>
<accession>A0ABS8YTK7</accession>
<dbReference type="RefSeq" id="WP_233675803.1">
    <property type="nucleotide sequence ID" value="NZ_JAJUOS010000003.1"/>
</dbReference>
<gene>
    <name evidence="1" type="ORF">LZA78_04790</name>
</gene>